<dbReference type="InterPro" id="IPR002483">
    <property type="entry name" value="PWI_dom"/>
</dbReference>
<dbReference type="VEuPathDB" id="FungiDB:PSTT_03886"/>
<dbReference type="Proteomes" id="UP000239156">
    <property type="component" value="Unassembled WGS sequence"/>
</dbReference>
<feature type="compositionally biased region" description="Basic and acidic residues" evidence="2">
    <location>
        <begin position="593"/>
        <end position="605"/>
    </location>
</feature>
<dbReference type="GO" id="GO:0006397">
    <property type="term" value="P:mRNA processing"/>
    <property type="evidence" value="ECO:0007669"/>
    <property type="project" value="UniProtKB-KW"/>
</dbReference>
<organism evidence="4 5">
    <name type="scientific">Puccinia striiformis</name>
    <dbReference type="NCBI Taxonomy" id="27350"/>
    <lineage>
        <taxon>Eukaryota</taxon>
        <taxon>Fungi</taxon>
        <taxon>Dikarya</taxon>
        <taxon>Basidiomycota</taxon>
        <taxon>Pucciniomycotina</taxon>
        <taxon>Pucciniomycetes</taxon>
        <taxon>Pucciniales</taxon>
        <taxon>Pucciniaceae</taxon>
        <taxon>Puccinia</taxon>
    </lineage>
</organism>
<evidence type="ECO:0000313" key="4">
    <source>
        <dbReference type="EMBL" id="POW13160.1"/>
    </source>
</evidence>
<dbReference type="PANTHER" id="PTHR23148:SF0">
    <property type="entry name" value="SERINE_ARGININE REPETITIVE MATRIX PROTEIN 1"/>
    <property type="match status" value="1"/>
</dbReference>
<evidence type="ECO:0000256" key="2">
    <source>
        <dbReference type="SAM" id="MobiDB-lite"/>
    </source>
</evidence>
<evidence type="ECO:0000313" key="5">
    <source>
        <dbReference type="Proteomes" id="UP000239156"/>
    </source>
</evidence>
<evidence type="ECO:0000256" key="1">
    <source>
        <dbReference type="ARBA" id="ARBA00022664"/>
    </source>
</evidence>
<dbReference type="GO" id="GO:0005681">
    <property type="term" value="C:spliceosomal complex"/>
    <property type="evidence" value="ECO:0007669"/>
    <property type="project" value="TreeGrafter"/>
</dbReference>
<keyword evidence="5" id="KW-1185">Reference proteome</keyword>
<dbReference type="AlphaFoldDB" id="A0A2S4VUK4"/>
<comment type="caution">
    <text evidence="4">The sequence shown here is derived from an EMBL/GenBank/DDBJ whole genome shotgun (WGS) entry which is preliminary data.</text>
</comment>
<dbReference type="SUPFAM" id="SSF101233">
    <property type="entry name" value="PWI domain"/>
    <property type="match status" value="1"/>
</dbReference>
<dbReference type="PROSITE" id="PS51025">
    <property type="entry name" value="PWI"/>
    <property type="match status" value="1"/>
</dbReference>
<dbReference type="PANTHER" id="PTHR23148">
    <property type="entry name" value="SERINE/ARGININE REGULATED NUCLEAR MATRIX PROTEIN"/>
    <property type="match status" value="1"/>
</dbReference>
<evidence type="ECO:0000259" key="3">
    <source>
        <dbReference type="PROSITE" id="PS51025"/>
    </source>
</evidence>
<accession>A0A2S4VUK4</accession>
<feature type="compositionally biased region" description="Basic and acidic residues" evidence="2">
    <location>
        <begin position="233"/>
        <end position="246"/>
    </location>
</feature>
<feature type="non-terminal residue" evidence="4">
    <location>
        <position position="647"/>
    </location>
</feature>
<feature type="region of interest" description="Disordered" evidence="2">
    <location>
        <begin position="218"/>
        <end position="308"/>
    </location>
</feature>
<feature type="compositionally biased region" description="Basic and acidic residues" evidence="2">
    <location>
        <begin position="615"/>
        <end position="624"/>
    </location>
</feature>
<dbReference type="InterPro" id="IPR036483">
    <property type="entry name" value="PWI_dom_sf"/>
</dbReference>
<feature type="compositionally biased region" description="Basic and acidic residues" evidence="2">
    <location>
        <begin position="495"/>
        <end position="547"/>
    </location>
</feature>
<sequence>LFAVGWIANLKPCERCCESRRSPTPAAAGVIELAWLHNNWLDILDSAFFAEYLIPRWVMQGTSSEQDTRFKDKEKSLLKSINFPKELDQKVDMRKVELSVMRPWITDKIMELLGFEDEVVVEYVNGLLDDPTSPIVDPKKMQINLTGFLESKTGPFMSELWALLLSAQKSPLKVPALFIEQKKEEMRKKEEADLEAQASIKRRQELEEEKERKLAEIRRRERGHGNNRGGHQGFDHSQRNGSRPHDGASGYSGRGNFMPPRGRDSGWGNRGGARVSDNANRELPPNGKRERSRSRSRTRRDPPPHKTFSLSLSLALSISISLSFSSPSAQSTKKSFAFASPISSTRRLVKISSAGFASPGHRRERPPLPKATEDRSNSSGSPPQHSRRPRSNSRSPPRAPRRQCSTSGSPKRPSRRERAISKTHRGLPADVTAQFPIPTASFPSAAFNSRSVSPPRRRVSELSIANGTTDDKLSRRRRSSARSHHRSRSPPRKRARDEYDKRRDSAARDEPDKSRDSAARDEPDKRRDAGARDEHDKRRDAASDARRSSQTLSSVRRSSSDTHRGSDKIDENGDKEKRPAMISIKGRASKSTTTEKAEHPADKSEVNQPMSSTSGEEKNEKVVDQIRSQKLTDVVKERLLREKSLTA</sequence>
<feature type="compositionally biased region" description="Basic residues" evidence="2">
    <location>
        <begin position="474"/>
        <end position="494"/>
    </location>
</feature>
<name>A0A2S4VUK4_9BASI</name>
<feature type="compositionally biased region" description="Basic and acidic residues" evidence="2">
    <location>
        <begin position="558"/>
        <end position="579"/>
    </location>
</feature>
<dbReference type="InterPro" id="IPR052225">
    <property type="entry name" value="Ser/Arg_repetitive_matrix"/>
</dbReference>
<dbReference type="GO" id="GO:0048024">
    <property type="term" value="P:regulation of mRNA splicing, via spliceosome"/>
    <property type="evidence" value="ECO:0007669"/>
    <property type="project" value="TreeGrafter"/>
</dbReference>
<protein>
    <recommendedName>
        <fullName evidence="3">PWI domain-containing protein</fullName>
    </recommendedName>
</protein>
<feature type="domain" description="PWI" evidence="3">
    <location>
        <begin position="80"/>
        <end position="181"/>
    </location>
</feature>
<feature type="region of interest" description="Disordered" evidence="2">
    <location>
        <begin position="340"/>
        <end position="625"/>
    </location>
</feature>
<proteinExistence type="predicted"/>
<dbReference type="Pfam" id="PF01480">
    <property type="entry name" value="PWI"/>
    <property type="match status" value="1"/>
</dbReference>
<feature type="non-terminal residue" evidence="4">
    <location>
        <position position="1"/>
    </location>
</feature>
<keyword evidence="1" id="KW-0507">mRNA processing</keyword>
<dbReference type="Gene3D" id="1.20.1390.10">
    <property type="entry name" value="PWI domain"/>
    <property type="match status" value="1"/>
</dbReference>
<dbReference type="VEuPathDB" id="FungiDB:PSHT_00372"/>
<gene>
    <name evidence="4" type="ORF">PSTT_03886</name>
</gene>
<reference evidence="4" key="1">
    <citation type="submission" date="2017-12" db="EMBL/GenBank/DDBJ databases">
        <title>Gene loss provides genomic basis for host adaptation in cereal stripe rust fungi.</title>
        <authorList>
            <person name="Xia C."/>
        </authorList>
    </citation>
    <scope>NUCLEOTIDE SEQUENCE [LARGE SCALE GENOMIC DNA]</scope>
    <source>
        <strain evidence="4">93-210</strain>
    </source>
</reference>
<feature type="compositionally biased region" description="Low complexity" evidence="2">
    <location>
        <begin position="548"/>
        <end position="557"/>
    </location>
</feature>
<dbReference type="GO" id="GO:0003723">
    <property type="term" value="F:RNA binding"/>
    <property type="evidence" value="ECO:0007669"/>
    <property type="project" value="TreeGrafter"/>
</dbReference>
<feature type="compositionally biased region" description="Basic and acidic residues" evidence="2">
    <location>
        <begin position="365"/>
        <end position="376"/>
    </location>
</feature>
<dbReference type="SMART" id="SM00311">
    <property type="entry name" value="PWI"/>
    <property type="match status" value="1"/>
</dbReference>
<dbReference type="EMBL" id="PKSL01000026">
    <property type="protein sequence ID" value="POW13160.1"/>
    <property type="molecule type" value="Genomic_DNA"/>
</dbReference>